<evidence type="ECO:0000256" key="13">
    <source>
        <dbReference type="PIRSR" id="PIRSR602401-1"/>
    </source>
</evidence>
<dbReference type="InterPro" id="IPR017972">
    <property type="entry name" value="Cyt_P450_CS"/>
</dbReference>
<evidence type="ECO:0008006" key="17">
    <source>
        <dbReference type="Google" id="ProtNLM"/>
    </source>
</evidence>
<dbReference type="GO" id="GO:0016705">
    <property type="term" value="F:oxidoreductase activity, acting on paired donors, with incorporation or reduction of molecular oxygen"/>
    <property type="evidence" value="ECO:0007669"/>
    <property type="project" value="InterPro"/>
</dbReference>
<protein>
    <recommendedName>
        <fullName evidence="17">Cytochrome P450</fullName>
    </recommendedName>
</protein>
<dbReference type="InterPro" id="IPR001128">
    <property type="entry name" value="Cyt_P450"/>
</dbReference>
<evidence type="ECO:0000256" key="9">
    <source>
        <dbReference type="ARBA" id="ARBA00023002"/>
    </source>
</evidence>
<evidence type="ECO:0000256" key="11">
    <source>
        <dbReference type="ARBA" id="ARBA00023033"/>
    </source>
</evidence>
<dbReference type="FunFam" id="1.10.630.10:FF:000042">
    <property type="entry name" value="Cytochrome P450"/>
    <property type="match status" value="1"/>
</dbReference>
<evidence type="ECO:0000256" key="3">
    <source>
        <dbReference type="ARBA" id="ARBA00004406"/>
    </source>
</evidence>
<comment type="similarity">
    <text evidence="4 14">Belongs to the cytochrome P450 family.</text>
</comment>
<dbReference type="PANTHER" id="PTHR24292:SF100">
    <property type="entry name" value="CYTOCHROME P450 6A16, ISOFORM B-RELATED"/>
    <property type="match status" value="1"/>
</dbReference>
<feature type="binding site" description="axial binding residue" evidence="13">
    <location>
        <position position="455"/>
    </location>
    <ligand>
        <name>heme</name>
        <dbReference type="ChEBI" id="CHEBI:30413"/>
    </ligand>
    <ligandPart>
        <name>Fe</name>
        <dbReference type="ChEBI" id="CHEBI:18248"/>
    </ligandPart>
</feature>
<dbReference type="Proteomes" id="UP001353858">
    <property type="component" value="Unassembled WGS sequence"/>
</dbReference>
<dbReference type="PRINTS" id="PR00463">
    <property type="entry name" value="EP450I"/>
</dbReference>
<accession>A0AAN7NYT3</accession>
<evidence type="ECO:0000256" key="4">
    <source>
        <dbReference type="ARBA" id="ARBA00010617"/>
    </source>
</evidence>
<keyword evidence="6 13" id="KW-0479">Metal-binding</keyword>
<reference evidence="16" key="1">
    <citation type="submission" date="2023-01" db="EMBL/GenBank/DDBJ databases">
        <title>Key to firefly adult light organ development and bioluminescence: homeobox transcription factors regulate luciferase expression and transportation to peroxisome.</title>
        <authorList>
            <person name="Fu X."/>
        </authorList>
    </citation>
    <scope>NUCLEOTIDE SEQUENCE [LARGE SCALE GENOMIC DNA]</scope>
</reference>
<keyword evidence="11 14" id="KW-0503">Monooxygenase</keyword>
<proteinExistence type="inferred from homology"/>
<evidence type="ECO:0000256" key="12">
    <source>
        <dbReference type="ARBA" id="ARBA00023136"/>
    </source>
</evidence>
<dbReference type="PANTHER" id="PTHR24292">
    <property type="entry name" value="CYTOCHROME P450"/>
    <property type="match status" value="1"/>
</dbReference>
<dbReference type="SUPFAM" id="SSF48264">
    <property type="entry name" value="Cytochrome P450"/>
    <property type="match status" value="1"/>
</dbReference>
<evidence type="ECO:0000256" key="8">
    <source>
        <dbReference type="ARBA" id="ARBA00022848"/>
    </source>
</evidence>
<organism evidence="15 16">
    <name type="scientific">Aquatica leii</name>
    <dbReference type="NCBI Taxonomy" id="1421715"/>
    <lineage>
        <taxon>Eukaryota</taxon>
        <taxon>Metazoa</taxon>
        <taxon>Ecdysozoa</taxon>
        <taxon>Arthropoda</taxon>
        <taxon>Hexapoda</taxon>
        <taxon>Insecta</taxon>
        <taxon>Pterygota</taxon>
        <taxon>Neoptera</taxon>
        <taxon>Endopterygota</taxon>
        <taxon>Coleoptera</taxon>
        <taxon>Polyphaga</taxon>
        <taxon>Elateriformia</taxon>
        <taxon>Elateroidea</taxon>
        <taxon>Lampyridae</taxon>
        <taxon>Luciolinae</taxon>
        <taxon>Aquatica</taxon>
    </lineage>
</organism>
<dbReference type="Pfam" id="PF00067">
    <property type="entry name" value="p450"/>
    <property type="match status" value="1"/>
</dbReference>
<evidence type="ECO:0000256" key="7">
    <source>
        <dbReference type="ARBA" id="ARBA00022824"/>
    </source>
</evidence>
<sequence length="510" mass="58409">MECCLVFLLVIAIAILIVFKRSFNYWKKKGVYTPTPSIPFGNAKNAVMQKCCFGIELKDVYNHFKEKSLSFGGYYFLTSPIFIPVDLDVIKQILITDFDHFTDRTYFLQKYDPLSQHLFALKGAEWKEMRSKLTPAFTASKNRMLFETVLMCVKDLITVLDNAAEMNEKIDIKDISSRLAIDVIASCAFGIEVDSLKNPNSEIKKNVAEYFQISTRNAITLLLAVLNPKILGFFKIKVTSKNVSDFFMNLMETTVNYRETNSLIRKDFIHLLLQIKNNAKINDDLVGGFEETDLAPQLTIEEMAAQCLVFFLGGFETVSCTITYCLYELAKNPAIQKKAREEVQKCFMENSENDQLTYAVLQKMCYIDQVVYETLRLYPPVAALLRECSKDYIIPNTDVRIEKGCSVVVPTLGIHRDPDIYPNPDEFDPERFSPENIKNRHACAWMPFGKGPRNCIAYQFGLMEINIVLVTLLNRYQFTINSGTQQPLIPSSKTVLFLPNNKVWLNFEKL</sequence>
<evidence type="ECO:0000256" key="10">
    <source>
        <dbReference type="ARBA" id="ARBA00023004"/>
    </source>
</evidence>
<evidence type="ECO:0000256" key="1">
    <source>
        <dbReference type="ARBA" id="ARBA00001971"/>
    </source>
</evidence>
<comment type="caution">
    <text evidence="15">The sequence shown here is derived from an EMBL/GenBank/DDBJ whole genome shotgun (WGS) entry which is preliminary data.</text>
</comment>
<evidence type="ECO:0000256" key="14">
    <source>
        <dbReference type="RuleBase" id="RU000461"/>
    </source>
</evidence>
<dbReference type="GO" id="GO:0005506">
    <property type="term" value="F:iron ion binding"/>
    <property type="evidence" value="ECO:0007669"/>
    <property type="project" value="InterPro"/>
</dbReference>
<evidence type="ECO:0000313" key="15">
    <source>
        <dbReference type="EMBL" id="KAK4873069.1"/>
    </source>
</evidence>
<dbReference type="CDD" id="cd11056">
    <property type="entry name" value="CYP6-like"/>
    <property type="match status" value="1"/>
</dbReference>
<keyword evidence="7" id="KW-0256">Endoplasmic reticulum</keyword>
<dbReference type="GO" id="GO:0020037">
    <property type="term" value="F:heme binding"/>
    <property type="evidence" value="ECO:0007669"/>
    <property type="project" value="InterPro"/>
</dbReference>
<dbReference type="AlphaFoldDB" id="A0AAN7NYT3"/>
<dbReference type="Gene3D" id="1.10.630.10">
    <property type="entry name" value="Cytochrome P450"/>
    <property type="match status" value="1"/>
</dbReference>
<keyword evidence="12" id="KW-0472">Membrane</keyword>
<dbReference type="InterPro" id="IPR002401">
    <property type="entry name" value="Cyt_P450_E_grp-I"/>
</dbReference>
<evidence type="ECO:0000313" key="16">
    <source>
        <dbReference type="Proteomes" id="UP001353858"/>
    </source>
</evidence>
<dbReference type="PRINTS" id="PR00385">
    <property type="entry name" value="P450"/>
</dbReference>
<comment type="subcellular location">
    <subcellularLocation>
        <location evidence="3">Endoplasmic reticulum membrane</location>
        <topology evidence="3">Peripheral membrane protein</topology>
    </subcellularLocation>
    <subcellularLocation>
        <location evidence="2">Microsome membrane</location>
        <topology evidence="2">Peripheral membrane protein</topology>
    </subcellularLocation>
</comment>
<keyword evidence="5 13" id="KW-0349">Heme</keyword>
<name>A0AAN7NYT3_9COLE</name>
<keyword evidence="16" id="KW-1185">Reference proteome</keyword>
<dbReference type="EMBL" id="JARPUR010000007">
    <property type="protein sequence ID" value="KAK4873069.1"/>
    <property type="molecule type" value="Genomic_DNA"/>
</dbReference>
<comment type="cofactor">
    <cofactor evidence="1 13">
        <name>heme</name>
        <dbReference type="ChEBI" id="CHEBI:30413"/>
    </cofactor>
</comment>
<dbReference type="PROSITE" id="PS00086">
    <property type="entry name" value="CYTOCHROME_P450"/>
    <property type="match status" value="1"/>
</dbReference>
<gene>
    <name evidence="15" type="ORF">RN001_015098</name>
</gene>
<evidence type="ECO:0000256" key="6">
    <source>
        <dbReference type="ARBA" id="ARBA00022723"/>
    </source>
</evidence>
<keyword evidence="8" id="KW-0492">Microsome</keyword>
<evidence type="ECO:0000256" key="2">
    <source>
        <dbReference type="ARBA" id="ARBA00004174"/>
    </source>
</evidence>
<dbReference type="GO" id="GO:0004497">
    <property type="term" value="F:monooxygenase activity"/>
    <property type="evidence" value="ECO:0007669"/>
    <property type="project" value="UniProtKB-KW"/>
</dbReference>
<dbReference type="InterPro" id="IPR036396">
    <property type="entry name" value="Cyt_P450_sf"/>
</dbReference>
<dbReference type="GO" id="GO:0005789">
    <property type="term" value="C:endoplasmic reticulum membrane"/>
    <property type="evidence" value="ECO:0007669"/>
    <property type="project" value="UniProtKB-SubCell"/>
</dbReference>
<keyword evidence="10 13" id="KW-0408">Iron</keyword>
<dbReference type="InterPro" id="IPR050476">
    <property type="entry name" value="Insect_CytP450_Detox"/>
</dbReference>
<keyword evidence="9 14" id="KW-0560">Oxidoreductase</keyword>
<evidence type="ECO:0000256" key="5">
    <source>
        <dbReference type="ARBA" id="ARBA00022617"/>
    </source>
</evidence>